<organism evidence="2 3">
    <name type="scientific">Aspergillus nanangensis</name>
    <dbReference type="NCBI Taxonomy" id="2582783"/>
    <lineage>
        <taxon>Eukaryota</taxon>
        <taxon>Fungi</taxon>
        <taxon>Dikarya</taxon>
        <taxon>Ascomycota</taxon>
        <taxon>Pezizomycotina</taxon>
        <taxon>Eurotiomycetes</taxon>
        <taxon>Eurotiomycetidae</taxon>
        <taxon>Eurotiales</taxon>
        <taxon>Aspergillaceae</taxon>
        <taxon>Aspergillus</taxon>
        <taxon>Aspergillus subgen. Circumdati</taxon>
    </lineage>
</organism>
<dbReference type="EMBL" id="VCAU01000123">
    <property type="protein sequence ID" value="KAF9884403.1"/>
    <property type="molecule type" value="Genomic_DNA"/>
</dbReference>
<dbReference type="AlphaFoldDB" id="A0AAD4CEL9"/>
<comment type="caution">
    <text evidence="2">The sequence shown here is derived from an EMBL/GenBank/DDBJ whole genome shotgun (WGS) entry which is preliminary data.</text>
</comment>
<proteinExistence type="predicted"/>
<reference evidence="2" key="2">
    <citation type="submission" date="2020-02" db="EMBL/GenBank/DDBJ databases">
        <authorList>
            <person name="Gilchrist C.L.M."/>
            <person name="Chooi Y.-H."/>
        </authorList>
    </citation>
    <scope>NUCLEOTIDE SEQUENCE</scope>
    <source>
        <strain evidence="2">MST-FP2251</strain>
    </source>
</reference>
<evidence type="ECO:0000313" key="2">
    <source>
        <dbReference type="EMBL" id="KAF9884403.1"/>
    </source>
</evidence>
<feature type="transmembrane region" description="Helical" evidence="1">
    <location>
        <begin position="28"/>
        <end position="48"/>
    </location>
</feature>
<feature type="transmembrane region" description="Helical" evidence="1">
    <location>
        <begin position="68"/>
        <end position="92"/>
    </location>
</feature>
<keyword evidence="3" id="KW-1185">Reference proteome</keyword>
<gene>
    <name evidence="2" type="ORF">FE257_001803</name>
</gene>
<name>A0AAD4CEL9_ASPNN</name>
<reference evidence="2" key="1">
    <citation type="journal article" date="2019" name="Beilstein J. Org. Chem.">
        <title>Nanangenines: drimane sesquiterpenoids as the dominant metabolite cohort of a novel Australian fungus, Aspergillus nanangensis.</title>
        <authorList>
            <person name="Lacey H.J."/>
            <person name="Gilchrist C.L.M."/>
            <person name="Crombie A."/>
            <person name="Kalaitzis J.A."/>
            <person name="Vuong D."/>
            <person name="Rutledge P.J."/>
            <person name="Turner P."/>
            <person name="Pitt J.I."/>
            <person name="Lacey E."/>
            <person name="Chooi Y.H."/>
            <person name="Piggott A.M."/>
        </authorList>
    </citation>
    <scope>NUCLEOTIDE SEQUENCE</scope>
    <source>
        <strain evidence="2">MST-FP2251</strain>
    </source>
</reference>
<feature type="transmembrane region" description="Helical" evidence="1">
    <location>
        <begin position="104"/>
        <end position="126"/>
    </location>
</feature>
<keyword evidence="1" id="KW-1133">Transmembrane helix</keyword>
<accession>A0AAD4CEL9</accession>
<evidence type="ECO:0000313" key="3">
    <source>
        <dbReference type="Proteomes" id="UP001194746"/>
    </source>
</evidence>
<dbReference type="Proteomes" id="UP001194746">
    <property type="component" value="Unassembled WGS sequence"/>
</dbReference>
<evidence type="ECO:0000256" key="1">
    <source>
        <dbReference type="SAM" id="Phobius"/>
    </source>
</evidence>
<protein>
    <submittedName>
        <fullName evidence="2">Uncharacterized protein</fullName>
    </submittedName>
</protein>
<sequence length="189" mass="21818">MAEPPPEQASEAIPPVTKFMIWWEFRLYTVYGLILFSIEVGWLATYLTDVYNEPDLLSWPYSPYILPSLWIPIIPAAIGVIWTLAMFIIVTWVPKARDVFTKRWYWAAVTGFRILAAVLFLIGAALKSLYLPLPLGSCDKAYYWRDRPENVPKYTPPIFFMLPERTGKYGKYGPCQRLVSIWGMEIALV</sequence>
<keyword evidence="1" id="KW-0812">Transmembrane</keyword>
<keyword evidence="1" id="KW-0472">Membrane</keyword>